<evidence type="ECO:0000256" key="2">
    <source>
        <dbReference type="ARBA" id="ARBA00023015"/>
    </source>
</evidence>
<dbReference type="GO" id="GO:0043565">
    <property type="term" value="F:sequence-specific DNA binding"/>
    <property type="evidence" value="ECO:0007669"/>
    <property type="project" value="TreeGrafter"/>
</dbReference>
<dbReference type="PRINTS" id="PR00039">
    <property type="entry name" value="HTHLYSR"/>
</dbReference>
<evidence type="ECO:0000256" key="3">
    <source>
        <dbReference type="ARBA" id="ARBA00023125"/>
    </source>
</evidence>
<organism evidence="6 7">
    <name type="scientific">Bradyrhizobium erythrophlei</name>
    <dbReference type="NCBI Taxonomy" id="1437360"/>
    <lineage>
        <taxon>Bacteria</taxon>
        <taxon>Pseudomonadati</taxon>
        <taxon>Pseudomonadota</taxon>
        <taxon>Alphaproteobacteria</taxon>
        <taxon>Hyphomicrobiales</taxon>
        <taxon>Nitrobacteraceae</taxon>
        <taxon>Bradyrhizobium</taxon>
    </lineage>
</organism>
<dbReference type="FunFam" id="1.10.10.10:FF:000038">
    <property type="entry name" value="Glycine cleavage system transcriptional activator"/>
    <property type="match status" value="1"/>
</dbReference>
<dbReference type="SUPFAM" id="SSF46785">
    <property type="entry name" value="Winged helix' DNA-binding domain"/>
    <property type="match status" value="1"/>
</dbReference>
<dbReference type="GO" id="GO:0006351">
    <property type="term" value="P:DNA-templated transcription"/>
    <property type="evidence" value="ECO:0007669"/>
    <property type="project" value="TreeGrafter"/>
</dbReference>
<dbReference type="Gene3D" id="1.10.10.10">
    <property type="entry name" value="Winged helix-like DNA-binding domain superfamily/Winged helix DNA-binding domain"/>
    <property type="match status" value="1"/>
</dbReference>
<dbReference type="InterPro" id="IPR036390">
    <property type="entry name" value="WH_DNA-bd_sf"/>
</dbReference>
<feature type="domain" description="HTH lysR-type" evidence="5">
    <location>
        <begin position="6"/>
        <end position="63"/>
    </location>
</feature>
<evidence type="ECO:0000259" key="5">
    <source>
        <dbReference type="PROSITE" id="PS50931"/>
    </source>
</evidence>
<dbReference type="OrthoDB" id="9793571at2"/>
<accession>A0A1H4PTI9</accession>
<keyword evidence="4" id="KW-0804">Transcription</keyword>
<evidence type="ECO:0000256" key="1">
    <source>
        <dbReference type="ARBA" id="ARBA00009437"/>
    </source>
</evidence>
<evidence type="ECO:0000256" key="4">
    <source>
        <dbReference type="ARBA" id="ARBA00023163"/>
    </source>
</evidence>
<protein>
    <submittedName>
        <fullName evidence="6">LysR family transcriptional regulator, glycine cleavage system transcriptional activator</fullName>
    </submittedName>
</protein>
<dbReference type="InterPro" id="IPR036388">
    <property type="entry name" value="WH-like_DNA-bd_sf"/>
</dbReference>
<dbReference type="Proteomes" id="UP000198992">
    <property type="component" value="Unassembled WGS sequence"/>
</dbReference>
<dbReference type="GO" id="GO:0003700">
    <property type="term" value="F:DNA-binding transcription factor activity"/>
    <property type="evidence" value="ECO:0007669"/>
    <property type="project" value="InterPro"/>
</dbReference>
<evidence type="ECO:0000313" key="6">
    <source>
        <dbReference type="EMBL" id="SEC10743.1"/>
    </source>
</evidence>
<dbReference type="AlphaFoldDB" id="A0A1H4PTI9"/>
<sequence length="202" mass="22080">MSYRLPPLNGLRAFETSARHLSFKRAADELCVTPGAVSQQVKALETALGIALFRRLPRGLLLTTAGEEYLPSISRAFREISHATHRTAPALRGRRLRLGVAPVILSRKCPAIQGLTRQDQRQLRVNLSATGDLGELIDGRLDALLRPAMRSHPGLHLEQIELRSPKGVTVPATLLTLPGLAGCLEHRALVKILQEQNVSAET</sequence>
<dbReference type="PROSITE" id="PS50931">
    <property type="entry name" value="HTH_LYSR"/>
    <property type="match status" value="1"/>
</dbReference>
<comment type="similarity">
    <text evidence="1">Belongs to the LysR transcriptional regulatory family.</text>
</comment>
<keyword evidence="3" id="KW-0238">DNA-binding</keyword>
<dbReference type="PANTHER" id="PTHR30537:SF74">
    <property type="entry name" value="HTH-TYPE TRANSCRIPTIONAL REGULATOR TRPI"/>
    <property type="match status" value="1"/>
</dbReference>
<keyword evidence="2" id="KW-0805">Transcription regulation</keyword>
<gene>
    <name evidence="6" type="ORF">SAMN05444164_1044</name>
</gene>
<evidence type="ECO:0000313" key="7">
    <source>
        <dbReference type="Proteomes" id="UP000198992"/>
    </source>
</evidence>
<name>A0A1H4PTI9_9BRAD</name>
<dbReference type="InterPro" id="IPR000847">
    <property type="entry name" value="LysR_HTH_N"/>
</dbReference>
<dbReference type="PANTHER" id="PTHR30537">
    <property type="entry name" value="HTH-TYPE TRANSCRIPTIONAL REGULATOR"/>
    <property type="match status" value="1"/>
</dbReference>
<proteinExistence type="inferred from homology"/>
<dbReference type="EMBL" id="FNTH01000001">
    <property type="protein sequence ID" value="SEC10743.1"/>
    <property type="molecule type" value="Genomic_DNA"/>
</dbReference>
<dbReference type="InterPro" id="IPR058163">
    <property type="entry name" value="LysR-type_TF_proteobact-type"/>
</dbReference>
<reference evidence="6 7" key="1">
    <citation type="submission" date="2016-10" db="EMBL/GenBank/DDBJ databases">
        <authorList>
            <person name="de Groot N.N."/>
        </authorList>
    </citation>
    <scope>NUCLEOTIDE SEQUENCE [LARGE SCALE GENOMIC DNA]</scope>
    <source>
        <strain evidence="6 7">MT12</strain>
    </source>
</reference>
<dbReference type="Pfam" id="PF00126">
    <property type="entry name" value="HTH_1"/>
    <property type="match status" value="1"/>
</dbReference>